<reference evidence="9" key="1">
    <citation type="journal article" date="2020" name="Stud. Mycol.">
        <title>101 Dothideomycetes genomes: a test case for predicting lifestyles and emergence of pathogens.</title>
        <authorList>
            <person name="Haridas S."/>
            <person name="Albert R."/>
            <person name="Binder M."/>
            <person name="Bloem J."/>
            <person name="Labutti K."/>
            <person name="Salamov A."/>
            <person name="Andreopoulos B."/>
            <person name="Baker S."/>
            <person name="Barry K."/>
            <person name="Bills G."/>
            <person name="Bluhm B."/>
            <person name="Cannon C."/>
            <person name="Castanera R."/>
            <person name="Culley D."/>
            <person name="Daum C."/>
            <person name="Ezra D."/>
            <person name="Gonzalez J."/>
            <person name="Henrissat B."/>
            <person name="Kuo A."/>
            <person name="Liang C."/>
            <person name="Lipzen A."/>
            <person name="Lutzoni F."/>
            <person name="Magnuson J."/>
            <person name="Mondo S."/>
            <person name="Nolan M."/>
            <person name="Ohm R."/>
            <person name="Pangilinan J."/>
            <person name="Park H.-J."/>
            <person name="Ramirez L."/>
            <person name="Alfaro M."/>
            <person name="Sun H."/>
            <person name="Tritt A."/>
            <person name="Yoshinaga Y."/>
            <person name="Zwiers L.-H."/>
            <person name="Turgeon B."/>
            <person name="Goodwin S."/>
            <person name="Spatafora J."/>
            <person name="Crous P."/>
            <person name="Grigoriev I."/>
        </authorList>
    </citation>
    <scope>NUCLEOTIDE SEQUENCE</scope>
    <source>
        <strain evidence="9">CBS 125425</strain>
    </source>
</reference>
<dbReference type="GO" id="GO:0005737">
    <property type="term" value="C:cytoplasm"/>
    <property type="evidence" value="ECO:0007669"/>
    <property type="project" value="UniProtKB-SubCell"/>
</dbReference>
<dbReference type="AlphaFoldDB" id="A0A9P4R1V8"/>
<dbReference type="EC" id="3.6.5.-" evidence="7"/>
<comment type="subcellular location">
    <subcellularLocation>
        <location evidence="7">Cytoplasm</location>
    </subcellularLocation>
    <subcellularLocation>
        <location evidence="7">Nucleus</location>
    </subcellularLocation>
</comment>
<name>A0A9P4R1V8_9PLEO</name>
<evidence type="ECO:0000256" key="1">
    <source>
        <dbReference type="ARBA" id="ARBA00005290"/>
    </source>
</evidence>
<keyword evidence="6 7" id="KW-0342">GTP-binding</keyword>
<dbReference type="InterPro" id="IPR030230">
    <property type="entry name" value="Gpn1/Npa3/XAB1"/>
</dbReference>
<evidence type="ECO:0000256" key="5">
    <source>
        <dbReference type="ARBA" id="ARBA00022801"/>
    </source>
</evidence>
<evidence type="ECO:0000313" key="9">
    <source>
        <dbReference type="EMBL" id="KAF2735199.1"/>
    </source>
</evidence>
<dbReference type="FunFam" id="3.40.50.300:FF:000579">
    <property type="entry name" value="GPN-loop GTPase"/>
    <property type="match status" value="1"/>
</dbReference>
<evidence type="ECO:0000256" key="2">
    <source>
        <dbReference type="ARBA" id="ARBA00022490"/>
    </source>
</evidence>
<accession>A0A9P4R1V8</accession>
<dbReference type="GO" id="GO:0005634">
    <property type="term" value="C:nucleus"/>
    <property type="evidence" value="ECO:0007669"/>
    <property type="project" value="UniProtKB-SubCell"/>
</dbReference>
<dbReference type="InterPro" id="IPR027417">
    <property type="entry name" value="P-loop_NTPase"/>
</dbReference>
<dbReference type="CDD" id="cd17870">
    <property type="entry name" value="GPN1"/>
    <property type="match status" value="1"/>
</dbReference>
<evidence type="ECO:0000256" key="6">
    <source>
        <dbReference type="ARBA" id="ARBA00023134"/>
    </source>
</evidence>
<dbReference type="OrthoDB" id="243313at2759"/>
<dbReference type="Gene3D" id="3.40.50.300">
    <property type="entry name" value="P-loop containing nucleotide triphosphate hydrolases"/>
    <property type="match status" value="1"/>
</dbReference>
<gene>
    <name evidence="9" type="ORF">EJ04DRAFT_511901</name>
</gene>
<evidence type="ECO:0000256" key="8">
    <source>
        <dbReference type="SAM" id="MobiDB-lite"/>
    </source>
</evidence>
<keyword evidence="3" id="KW-0597">Phosphoprotein</keyword>
<comment type="caution">
    <text evidence="9">The sequence shown here is derived from an EMBL/GenBank/DDBJ whole genome shotgun (WGS) entry which is preliminary data.</text>
</comment>
<keyword evidence="4 7" id="KW-0547">Nucleotide-binding</keyword>
<evidence type="ECO:0000256" key="3">
    <source>
        <dbReference type="ARBA" id="ARBA00022553"/>
    </source>
</evidence>
<comment type="function">
    <text evidence="7">Small GTPase required for proper nuclear import of RNA polymerase II (RNAPII). May act at an RNAP assembly step prior to nuclear import.</text>
</comment>
<comment type="subunit">
    <text evidence="7">Binds to RNA polymerase II.</text>
</comment>
<evidence type="ECO:0000313" key="10">
    <source>
        <dbReference type="Proteomes" id="UP000799444"/>
    </source>
</evidence>
<keyword evidence="5 7" id="KW-0378">Hydrolase</keyword>
<dbReference type="EMBL" id="ML996138">
    <property type="protein sequence ID" value="KAF2735199.1"/>
    <property type="molecule type" value="Genomic_DNA"/>
</dbReference>
<evidence type="ECO:0000256" key="4">
    <source>
        <dbReference type="ARBA" id="ARBA00022741"/>
    </source>
</evidence>
<dbReference type="GO" id="GO:0003924">
    <property type="term" value="F:GTPase activity"/>
    <property type="evidence" value="ECO:0007669"/>
    <property type="project" value="InterPro"/>
</dbReference>
<dbReference type="PANTHER" id="PTHR21231">
    <property type="entry name" value="XPA-BINDING PROTEIN 1-RELATED"/>
    <property type="match status" value="1"/>
</dbReference>
<keyword evidence="2 7" id="KW-0963">Cytoplasm</keyword>
<protein>
    <recommendedName>
        <fullName evidence="7">GPN-loop GTPase</fullName>
        <ecNumber evidence="7">3.6.5.-</ecNumber>
    </recommendedName>
</protein>
<feature type="compositionally biased region" description="Acidic residues" evidence="8">
    <location>
        <begin position="373"/>
        <end position="397"/>
    </location>
</feature>
<feature type="region of interest" description="Disordered" evidence="8">
    <location>
        <begin position="323"/>
        <end position="425"/>
    </location>
</feature>
<keyword evidence="10" id="KW-1185">Reference proteome</keyword>
<proteinExistence type="inferred from homology"/>
<organism evidence="9 10">
    <name type="scientific">Polyplosphaeria fusca</name>
    <dbReference type="NCBI Taxonomy" id="682080"/>
    <lineage>
        <taxon>Eukaryota</taxon>
        <taxon>Fungi</taxon>
        <taxon>Dikarya</taxon>
        <taxon>Ascomycota</taxon>
        <taxon>Pezizomycotina</taxon>
        <taxon>Dothideomycetes</taxon>
        <taxon>Pleosporomycetidae</taxon>
        <taxon>Pleosporales</taxon>
        <taxon>Tetraplosphaeriaceae</taxon>
        <taxon>Polyplosphaeria</taxon>
    </lineage>
</organism>
<dbReference type="InterPro" id="IPR004130">
    <property type="entry name" value="Gpn"/>
</dbReference>
<sequence>MATTMTPAEAPAGASDSHDSPVAIVCVGMAGSGKTTFMQRLISHLYTHPDPTHPSPSVTKNPGAPPYVLNLDPAVHHVPFDPNIDIRDSVNYKEVMKQFNLGPNGGILTSLNLFSTKIDQVVGLLEKRTRPQPVPKAPEQSTADFMAGKTTPPVPQPPQVKHILVDTPGQIEVFVWSASGEILLSSLASTFPTVIAYVIDTPRTTSTSTFMSNMLYACSILYKTKLPMILVFNKTDAQDAEFAKEWMTNFEAFQSALREEEEGGSFGGEGVGGGSGYMGSLLNSMSLVLDEFYKHLSVVGVSAMTGEGMSDFFKGVQEKKEEFERDYKPELERRKREREQAKVASREQELGKLMKDMKMGGTGKGPRKTEAETVSDAEDMGDDDDMAVDNDFDSDSDGGERADGGLEGRYQQALQDSQGGPKDEDFSFARYLHKANIG</sequence>
<dbReference type="PANTHER" id="PTHR21231:SF8">
    <property type="entry name" value="GPN-LOOP GTPASE 1"/>
    <property type="match status" value="1"/>
</dbReference>
<comment type="similarity">
    <text evidence="1 7">Belongs to the GPN-loop GTPase family.</text>
</comment>
<evidence type="ECO:0000256" key="7">
    <source>
        <dbReference type="RuleBase" id="RU365059"/>
    </source>
</evidence>
<dbReference type="Pfam" id="PF03029">
    <property type="entry name" value="ATP_bind_1"/>
    <property type="match status" value="1"/>
</dbReference>
<dbReference type="SUPFAM" id="SSF52540">
    <property type="entry name" value="P-loop containing nucleoside triphosphate hydrolases"/>
    <property type="match status" value="1"/>
</dbReference>
<dbReference type="Proteomes" id="UP000799444">
    <property type="component" value="Unassembled WGS sequence"/>
</dbReference>
<feature type="compositionally biased region" description="Basic and acidic residues" evidence="8">
    <location>
        <begin position="323"/>
        <end position="358"/>
    </location>
</feature>
<dbReference type="GO" id="GO:0005525">
    <property type="term" value="F:GTP binding"/>
    <property type="evidence" value="ECO:0007669"/>
    <property type="project" value="UniProtKB-KW"/>
</dbReference>